<organism evidence="1 2">
    <name type="scientific">Allosphingosinicella deserti</name>
    <dbReference type="NCBI Taxonomy" id="2116704"/>
    <lineage>
        <taxon>Bacteria</taxon>
        <taxon>Pseudomonadati</taxon>
        <taxon>Pseudomonadota</taxon>
        <taxon>Alphaproteobacteria</taxon>
        <taxon>Sphingomonadales</taxon>
        <taxon>Sphingomonadaceae</taxon>
        <taxon>Allosphingosinicella</taxon>
    </lineage>
</organism>
<protein>
    <submittedName>
        <fullName evidence="1">Ribose-phosphate pyrophosphokinase</fullName>
    </submittedName>
</protein>
<keyword evidence="1" id="KW-0418">Kinase</keyword>
<keyword evidence="2" id="KW-1185">Reference proteome</keyword>
<name>A0A2P7QHU4_9SPHN</name>
<dbReference type="Proteomes" id="UP000241167">
    <property type="component" value="Unassembled WGS sequence"/>
</dbReference>
<dbReference type="EMBL" id="PXYI01000008">
    <property type="protein sequence ID" value="PSJ37567.1"/>
    <property type="molecule type" value="Genomic_DNA"/>
</dbReference>
<keyword evidence="1" id="KW-0808">Transferase</keyword>
<dbReference type="RefSeq" id="WP_106515008.1">
    <property type="nucleotide sequence ID" value="NZ_PXYI01000008.1"/>
</dbReference>
<accession>A0A2P7QHU4</accession>
<evidence type="ECO:0000313" key="1">
    <source>
        <dbReference type="EMBL" id="PSJ37567.1"/>
    </source>
</evidence>
<reference evidence="1 2" key="1">
    <citation type="submission" date="2018-03" db="EMBL/GenBank/DDBJ databases">
        <title>The draft genome of Sphingosinicella sp. GL-C-18.</title>
        <authorList>
            <person name="Liu L."/>
            <person name="Li L."/>
            <person name="Liang L."/>
            <person name="Zhang X."/>
            <person name="Wang T."/>
        </authorList>
    </citation>
    <scope>NUCLEOTIDE SEQUENCE [LARGE SCALE GENOMIC DNA]</scope>
    <source>
        <strain evidence="1 2">GL-C-18</strain>
    </source>
</reference>
<evidence type="ECO:0000313" key="2">
    <source>
        <dbReference type="Proteomes" id="UP000241167"/>
    </source>
</evidence>
<proteinExistence type="predicted"/>
<dbReference type="AlphaFoldDB" id="A0A2P7QHU4"/>
<sequence>MAALADPEEVRLHLVAAAQAGTALTYSEVLERLGYAFSRPKMRALCAMLGSIDREAAERGEPELAVLVVRQSDGLPGQGWWVGGGGRARGYEGPWQGPEAKRFIDAVQAETFAWWQCQAGTGLQAADN</sequence>
<dbReference type="OrthoDB" id="7391183at2"/>
<gene>
    <name evidence="1" type="ORF">C7I55_21030</name>
</gene>
<comment type="caution">
    <text evidence="1">The sequence shown here is derived from an EMBL/GenBank/DDBJ whole genome shotgun (WGS) entry which is preliminary data.</text>
</comment>
<dbReference type="GO" id="GO:0016301">
    <property type="term" value="F:kinase activity"/>
    <property type="evidence" value="ECO:0007669"/>
    <property type="project" value="UniProtKB-KW"/>
</dbReference>